<dbReference type="InterPro" id="IPR051398">
    <property type="entry name" value="Polysacch_Deacetylase"/>
</dbReference>
<dbReference type="PROSITE" id="PS51677">
    <property type="entry name" value="NODB"/>
    <property type="match status" value="1"/>
</dbReference>
<dbReference type="Gene3D" id="3.20.20.370">
    <property type="entry name" value="Glycoside hydrolase/deacetylase"/>
    <property type="match status" value="1"/>
</dbReference>
<evidence type="ECO:0000256" key="1">
    <source>
        <dbReference type="ARBA" id="ARBA00003236"/>
    </source>
</evidence>
<evidence type="ECO:0000259" key="7">
    <source>
        <dbReference type="PROSITE" id="PS51677"/>
    </source>
</evidence>
<proteinExistence type="inferred from homology"/>
<dbReference type="GO" id="GO:0005576">
    <property type="term" value="C:extracellular region"/>
    <property type="evidence" value="ECO:0007669"/>
    <property type="project" value="UniProtKB-SubCell"/>
</dbReference>
<dbReference type="CDD" id="cd10973">
    <property type="entry name" value="CE4_DAC_u4_5s"/>
    <property type="match status" value="1"/>
</dbReference>
<dbReference type="RefSeq" id="WP_099471590.1">
    <property type="nucleotide sequence ID" value="NZ_CP041025.1"/>
</dbReference>
<sequence length="359" mass="40171">MTKRFLQTSLRKSLLLAGFCILLTLMGVALSQNTRAQQGQTATQEDSAIILMYHRFGETQFPTTNITLEQFDAHIAELSQEKYNIVPLQTIVTAFKNKTKLPPRTIAITIDDAYQSILENAWPRLKKAGIPFTLFVSSEPVNQAIPGYMTWDQIRTLANDPLVTIGHHAHSHDHLIYMTPAAAAQDIAAADESYRKELGSIPDIFAYPFGEFSPALQNILRKRNISAAFGQYSSAASSNNDLFSLPRFALNEKYAGMDRFRLIVNARALPAYDILPISAEITTNPPAIGFTVDKNIRGLTAMSCYPSHLGKAADLSLVGNNRVEIRFDKPFPQGRNRINCTLPGPDRRWYWFGLPYFVK</sequence>
<dbReference type="PANTHER" id="PTHR34216">
    <property type="match status" value="1"/>
</dbReference>
<dbReference type="Proteomes" id="UP000229730">
    <property type="component" value="Unassembled WGS sequence"/>
</dbReference>
<feature type="domain" description="NodB homology" evidence="7">
    <location>
        <begin position="104"/>
        <end position="318"/>
    </location>
</feature>
<dbReference type="OrthoDB" id="9782872at2"/>
<dbReference type="AlphaFoldDB" id="A0A2G4YX42"/>
<dbReference type="PANTHER" id="PTHR34216:SF3">
    <property type="entry name" value="POLY-BETA-1,6-N-ACETYL-D-GLUCOSAMINE N-DEACETYLASE"/>
    <property type="match status" value="1"/>
</dbReference>
<dbReference type="EMBL" id="PDEM01000009">
    <property type="protein sequence ID" value="PHZ86006.1"/>
    <property type="molecule type" value="Genomic_DNA"/>
</dbReference>
<dbReference type="InterPro" id="IPR011330">
    <property type="entry name" value="Glyco_hydro/deAcase_b/a-brl"/>
</dbReference>
<keyword evidence="5" id="KW-0732">Signal</keyword>
<protein>
    <recommendedName>
        <fullName evidence="4">Chitooligosaccharide deacetylase</fullName>
    </recommendedName>
    <alternativeName>
        <fullName evidence="6">Nodulation protein B</fullName>
    </alternativeName>
</protein>
<reference evidence="8 9" key="1">
    <citation type="submission" date="2017-10" db="EMBL/GenBank/DDBJ databases">
        <title>Frigbacter circumglobatus gen. nov. sp. nov., isolated from sediment cultured in situ.</title>
        <authorList>
            <person name="Zhao Z."/>
        </authorList>
    </citation>
    <scope>NUCLEOTIDE SEQUENCE [LARGE SCALE GENOMIC DNA]</scope>
    <source>
        <strain evidence="8 9">ZYL</strain>
    </source>
</reference>
<dbReference type="GO" id="GO:0005975">
    <property type="term" value="P:carbohydrate metabolic process"/>
    <property type="evidence" value="ECO:0007669"/>
    <property type="project" value="InterPro"/>
</dbReference>
<evidence type="ECO:0000256" key="6">
    <source>
        <dbReference type="ARBA" id="ARBA00032976"/>
    </source>
</evidence>
<keyword evidence="9" id="KW-1185">Reference proteome</keyword>
<evidence type="ECO:0000256" key="4">
    <source>
        <dbReference type="ARBA" id="ARBA00020071"/>
    </source>
</evidence>
<dbReference type="GO" id="GO:0016810">
    <property type="term" value="F:hydrolase activity, acting on carbon-nitrogen (but not peptide) bonds"/>
    <property type="evidence" value="ECO:0007669"/>
    <property type="project" value="InterPro"/>
</dbReference>
<dbReference type="Pfam" id="PF01522">
    <property type="entry name" value="Polysacc_deac_1"/>
    <property type="match status" value="1"/>
</dbReference>
<name>A0A2G4YX42_9PROT</name>
<evidence type="ECO:0000313" key="8">
    <source>
        <dbReference type="EMBL" id="PHZ86006.1"/>
    </source>
</evidence>
<comment type="function">
    <text evidence="1">Is involved in generating a small heat-stable compound (Nod), an acylated oligomer of N-acetylglucosamine, that stimulates mitosis in various plant protoplasts.</text>
</comment>
<comment type="subcellular location">
    <subcellularLocation>
        <location evidence="2">Secreted</location>
    </subcellularLocation>
</comment>
<evidence type="ECO:0000256" key="5">
    <source>
        <dbReference type="ARBA" id="ARBA00022729"/>
    </source>
</evidence>
<dbReference type="InterPro" id="IPR002509">
    <property type="entry name" value="NODB_dom"/>
</dbReference>
<evidence type="ECO:0000256" key="3">
    <source>
        <dbReference type="ARBA" id="ARBA00010973"/>
    </source>
</evidence>
<gene>
    <name evidence="8" type="ORF">CRD36_04860</name>
</gene>
<accession>A0A2G4YX42</accession>
<dbReference type="SUPFAM" id="SSF88713">
    <property type="entry name" value="Glycoside hydrolase/deacetylase"/>
    <property type="match status" value="1"/>
</dbReference>
<organism evidence="8 9">
    <name type="scientific">Paremcibacter congregatus</name>
    <dbReference type="NCBI Taxonomy" id="2043170"/>
    <lineage>
        <taxon>Bacteria</taxon>
        <taxon>Pseudomonadati</taxon>
        <taxon>Pseudomonadota</taxon>
        <taxon>Alphaproteobacteria</taxon>
        <taxon>Emcibacterales</taxon>
        <taxon>Emcibacteraceae</taxon>
        <taxon>Paremcibacter</taxon>
    </lineage>
</organism>
<comment type="similarity">
    <text evidence="3">Belongs to the polysaccharide deacetylase family.</text>
</comment>
<dbReference type="InParanoid" id="A0A2G4YX42"/>
<evidence type="ECO:0000256" key="2">
    <source>
        <dbReference type="ARBA" id="ARBA00004613"/>
    </source>
</evidence>
<comment type="caution">
    <text evidence="8">The sequence shown here is derived from an EMBL/GenBank/DDBJ whole genome shotgun (WGS) entry which is preliminary data.</text>
</comment>
<evidence type="ECO:0000313" key="9">
    <source>
        <dbReference type="Proteomes" id="UP000229730"/>
    </source>
</evidence>